<dbReference type="EMBL" id="CAJHNJ030000222">
    <property type="protein sequence ID" value="CAG9137384.1"/>
    <property type="molecule type" value="Genomic_DNA"/>
</dbReference>
<evidence type="ECO:0000313" key="1">
    <source>
        <dbReference type="EMBL" id="CAG9137384.1"/>
    </source>
</evidence>
<protein>
    <submittedName>
        <fullName evidence="1">(diamondback moth) hypothetical protein</fullName>
    </submittedName>
</protein>
<dbReference type="AlphaFoldDB" id="A0A8S4GBX2"/>
<proteinExistence type="predicted"/>
<evidence type="ECO:0000313" key="2">
    <source>
        <dbReference type="Proteomes" id="UP000653454"/>
    </source>
</evidence>
<keyword evidence="2" id="KW-1185">Reference proteome</keyword>
<reference evidence="1" key="1">
    <citation type="submission" date="2020-11" db="EMBL/GenBank/DDBJ databases">
        <authorList>
            <person name="Whiteford S."/>
        </authorList>
    </citation>
    <scope>NUCLEOTIDE SEQUENCE</scope>
</reference>
<dbReference type="Proteomes" id="UP000653454">
    <property type="component" value="Unassembled WGS sequence"/>
</dbReference>
<gene>
    <name evidence="1" type="ORF">PLXY2_LOCUS15637</name>
</gene>
<feature type="non-terminal residue" evidence="1">
    <location>
        <position position="63"/>
    </location>
</feature>
<organism evidence="1 2">
    <name type="scientific">Plutella xylostella</name>
    <name type="common">Diamondback moth</name>
    <name type="synonym">Plutella maculipennis</name>
    <dbReference type="NCBI Taxonomy" id="51655"/>
    <lineage>
        <taxon>Eukaryota</taxon>
        <taxon>Metazoa</taxon>
        <taxon>Ecdysozoa</taxon>
        <taxon>Arthropoda</taxon>
        <taxon>Hexapoda</taxon>
        <taxon>Insecta</taxon>
        <taxon>Pterygota</taxon>
        <taxon>Neoptera</taxon>
        <taxon>Endopterygota</taxon>
        <taxon>Lepidoptera</taxon>
        <taxon>Glossata</taxon>
        <taxon>Ditrysia</taxon>
        <taxon>Yponomeutoidea</taxon>
        <taxon>Plutellidae</taxon>
        <taxon>Plutella</taxon>
    </lineage>
</organism>
<sequence>MAWKNEIRIPYPTSRYLRITATQYIYRIPTCNRRAVAHQAKPPSLVGGSSLFNGGVATPSLLH</sequence>
<name>A0A8S4GBX2_PLUXY</name>
<accession>A0A8S4GBX2</accession>
<comment type="caution">
    <text evidence="1">The sequence shown here is derived from an EMBL/GenBank/DDBJ whole genome shotgun (WGS) entry which is preliminary data.</text>
</comment>